<sequence length="188" mass="22134">MKKNAPLIGLIVSASVMLIAFGIYYLFLAKKNEYLVDNPTTKTFYFKINNGEEKIITSGQFVKVDLNRGKQNSIKVFDDKKKLLFDSAFNVSQYRGLLNIAGEEYFVHRQFYGYIPNKDSLLMASTFEMDGVKLPGHVTKHKKLYIEDFYYNVDEDYDKVIKNIDKLESRTKIYRKEDFKLFYKENYQ</sequence>
<dbReference type="OrthoDB" id="1272486at2"/>
<keyword evidence="3" id="KW-1185">Reference proteome</keyword>
<keyword evidence="1" id="KW-0812">Transmembrane</keyword>
<evidence type="ECO:0000313" key="3">
    <source>
        <dbReference type="Proteomes" id="UP000095601"/>
    </source>
</evidence>
<protein>
    <submittedName>
        <fullName evidence="2">Uncharacterized protein</fullName>
    </submittedName>
</protein>
<proteinExistence type="predicted"/>
<dbReference type="Proteomes" id="UP000095601">
    <property type="component" value="Unassembled WGS sequence"/>
</dbReference>
<dbReference type="EMBL" id="MKGI01000005">
    <property type="protein sequence ID" value="OEL12361.1"/>
    <property type="molecule type" value="Genomic_DNA"/>
</dbReference>
<comment type="caution">
    <text evidence="2">The sequence shown here is derived from an EMBL/GenBank/DDBJ whole genome shotgun (WGS) entry which is preliminary data.</text>
</comment>
<dbReference type="PATRIC" id="fig|237258.4.peg.2121"/>
<keyword evidence="1" id="KW-0472">Membrane</keyword>
<feature type="transmembrane region" description="Helical" evidence="1">
    <location>
        <begin position="7"/>
        <end position="27"/>
    </location>
</feature>
<dbReference type="RefSeq" id="WP_069796607.1">
    <property type="nucleotide sequence ID" value="NZ_CP034157.1"/>
</dbReference>
<reference evidence="2 3" key="1">
    <citation type="submission" date="2016-09" db="EMBL/GenBank/DDBJ databases">
        <authorList>
            <person name="Capua I."/>
            <person name="De Benedictis P."/>
            <person name="Joannis T."/>
            <person name="Lombin L.H."/>
            <person name="Cattoli G."/>
        </authorList>
    </citation>
    <scope>NUCLEOTIDE SEQUENCE [LARGE SCALE GENOMIC DNA]</scope>
    <source>
        <strain evidence="2 3">NRS-1</strain>
    </source>
</reference>
<name>A0A1E5UHJ9_9FLAO</name>
<accession>A0A1E5UHJ9</accession>
<dbReference type="AlphaFoldDB" id="A0A1E5UHJ9"/>
<dbReference type="STRING" id="237258.SAMN04489756_102104"/>
<organism evidence="2 3">
    <name type="scientific">Cloacibacterium normanense</name>
    <dbReference type="NCBI Taxonomy" id="237258"/>
    <lineage>
        <taxon>Bacteria</taxon>
        <taxon>Pseudomonadati</taxon>
        <taxon>Bacteroidota</taxon>
        <taxon>Flavobacteriia</taxon>
        <taxon>Flavobacteriales</taxon>
        <taxon>Weeksellaceae</taxon>
    </lineage>
</organism>
<dbReference type="KEGG" id="cnr:EB819_06205"/>
<keyword evidence="1" id="KW-1133">Transmembrane helix</keyword>
<evidence type="ECO:0000313" key="2">
    <source>
        <dbReference type="EMBL" id="OEL12361.1"/>
    </source>
</evidence>
<gene>
    <name evidence="2" type="ORF">BHF72_1115</name>
</gene>
<evidence type="ECO:0000256" key="1">
    <source>
        <dbReference type="SAM" id="Phobius"/>
    </source>
</evidence>